<dbReference type="Proteomes" id="UP000887580">
    <property type="component" value="Unplaced"/>
</dbReference>
<evidence type="ECO:0000313" key="1">
    <source>
        <dbReference type="Proteomes" id="UP000887580"/>
    </source>
</evidence>
<name>A0AC35F6C8_9BILA</name>
<sequence>MKKEWFFLEFLLIGLILNGEAAPSKPGNPFGDRSEEKESESAEYIDEKPSQRGTATAPKSSPKSDENEYYEEDDEPSTRPPIIIPKVTPSPIRENIMYTILPTLQKKTIKYCAYNQYTFMTTCRPGKKLRYDLQVFCQEYADYCGVPNIHLYPSRTPQPEYRPAGYGQKQQNGHLGMGRSLGFGLGVIPGFEIVGSRGADIGNIPGLQVGGLMFNSGTDIGVLGERVGKGPARSIGALAAGYPSFGLDPNTKSADSRASNAALRALGIPPVPGLAKIFGNLQAPGLKKKKGKILFEPGYDAVDKNAPIATGRTDGESVNLPATLGKIEILDGVGMGIGKK</sequence>
<organism evidence="1 2">
    <name type="scientific">Panagrolaimus sp. PS1159</name>
    <dbReference type="NCBI Taxonomy" id="55785"/>
    <lineage>
        <taxon>Eukaryota</taxon>
        <taxon>Metazoa</taxon>
        <taxon>Ecdysozoa</taxon>
        <taxon>Nematoda</taxon>
        <taxon>Chromadorea</taxon>
        <taxon>Rhabditida</taxon>
        <taxon>Tylenchina</taxon>
        <taxon>Panagrolaimomorpha</taxon>
        <taxon>Panagrolaimoidea</taxon>
        <taxon>Panagrolaimidae</taxon>
        <taxon>Panagrolaimus</taxon>
    </lineage>
</organism>
<proteinExistence type="predicted"/>
<dbReference type="WBParaSite" id="PS1159_v2.g14278.t1">
    <property type="protein sequence ID" value="PS1159_v2.g14278.t1"/>
    <property type="gene ID" value="PS1159_v2.g14278"/>
</dbReference>
<protein>
    <submittedName>
        <fullName evidence="2">Uncharacterized protein</fullName>
    </submittedName>
</protein>
<evidence type="ECO:0000313" key="2">
    <source>
        <dbReference type="WBParaSite" id="PS1159_v2.g14278.t1"/>
    </source>
</evidence>
<reference evidence="2" key="1">
    <citation type="submission" date="2022-11" db="UniProtKB">
        <authorList>
            <consortium name="WormBaseParasite"/>
        </authorList>
    </citation>
    <scope>IDENTIFICATION</scope>
</reference>
<accession>A0AC35F6C8</accession>